<dbReference type="Proteomes" id="UP000188298">
    <property type="component" value="Chromosome"/>
</dbReference>
<dbReference type="KEGG" id="hbl:XJ32_11065"/>
<dbReference type="InterPro" id="IPR014001">
    <property type="entry name" value="Helicase_ATP-bd"/>
</dbReference>
<keyword evidence="2" id="KW-0547">Nucleotide-binding</keyword>
<dbReference type="RefSeq" id="WP_077389796.1">
    <property type="nucleotide sequence ID" value="NZ_CP019645.1"/>
</dbReference>
<name>A0A1Q2LK87_9HELI</name>
<evidence type="ECO:0000313" key="2">
    <source>
        <dbReference type="EMBL" id="AQQ60527.1"/>
    </source>
</evidence>
<dbReference type="EMBL" id="CP019645">
    <property type="protein sequence ID" value="AQQ60527.1"/>
    <property type="molecule type" value="Genomic_DNA"/>
</dbReference>
<gene>
    <name evidence="2" type="ORF">XJ32_11065</name>
</gene>
<dbReference type="InterPro" id="IPR050742">
    <property type="entry name" value="Helicase_Restrict-Modif_Enz"/>
</dbReference>
<proteinExistence type="predicted"/>
<dbReference type="SUPFAM" id="SSF52540">
    <property type="entry name" value="P-loop containing nucleoside triphosphate hydrolases"/>
    <property type="match status" value="2"/>
</dbReference>
<dbReference type="REBASE" id="190756">
    <property type="entry name" value="HbiAAQJHORF11060P"/>
</dbReference>
<keyword evidence="2" id="KW-0067">ATP-binding</keyword>
<dbReference type="PROSITE" id="PS51192">
    <property type="entry name" value="HELICASE_ATP_BIND_1"/>
    <property type="match status" value="1"/>
</dbReference>
<dbReference type="GO" id="GO:0005524">
    <property type="term" value="F:ATP binding"/>
    <property type="evidence" value="ECO:0007669"/>
    <property type="project" value="InterPro"/>
</dbReference>
<dbReference type="GO" id="GO:0005829">
    <property type="term" value="C:cytosol"/>
    <property type="evidence" value="ECO:0007669"/>
    <property type="project" value="TreeGrafter"/>
</dbReference>
<dbReference type="AlphaFoldDB" id="A0A1Q2LK87"/>
<dbReference type="CDD" id="cd17926">
    <property type="entry name" value="DEXHc_RE"/>
    <property type="match status" value="1"/>
</dbReference>
<dbReference type="GO" id="GO:0003677">
    <property type="term" value="F:DNA binding"/>
    <property type="evidence" value="ECO:0007669"/>
    <property type="project" value="InterPro"/>
</dbReference>
<dbReference type="InterPro" id="IPR006935">
    <property type="entry name" value="Helicase/UvrB_N"/>
</dbReference>
<dbReference type="Gene3D" id="3.40.50.300">
    <property type="entry name" value="P-loop containing nucleotide triphosphate hydrolases"/>
    <property type="match status" value="1"/>
</dbReference>
<dbReference type="PANTHER" id="PTHR47396">
    <property type="entry name" value="TYPE I RESTRICTION ENZYME ECOKI R PROTEIN"/>
    <property type="match status" value="1"/>
</dbReference>
<dbReference type="InterPro" id="IPR027417">
    <property type="entry name" value="P-loop_NTPase"/>
</dbReference>
<keyword evidence="2" id="KW-0347">Helicase</keyword>
<dbReference type="PANTHER" id="PTHR47396:SF1">
    <property type="entry name" value="ATP-DEPENDENT HELICASE IRC3-RELATED"/>
    <property type="match status" value="1"/>
</dbReference>
<dbReference type="SMART" id="SM00487">
    <property type="entry name" value="DEXDc"/>
    <property type="match status" value="1"/>
</dbReference>
<evidence type="ECO:0000259" key="1">
    <source>
        <dbReference type="PROSITE" id="PS51192"/>
    </source>
</evidence>
<sequence length="848" mass="100443">MFNKKLYETLLEEFGKRGLEDIEIPLYIKENLSKELRIYQEKALKYYYANVDSIKQNHLMFNMATGSGKTLIMAALILDCYKRGYRDFIFFVNSNSILEKTKANFADKYSSKYLFKESINIDSENVEINIINNLSESKNECINIHFTTIQALFSLFKTERENSLSFSDLVDKKIVLLADEAHHLNSDTKSKSEKENKEGWETIITKAYESNKENLLFEFSATIPQEANVLEKYTNKIIYEYALKEFCKDGYSKRIFLTKYNNETLEYRILGSMLTSLYRELLAQKHNIILKPVIMYKSESINESKQNQKFFINFLENLEASQISSFYENIDKESELLHKSLEFFKKEYGLSYANSIINFLKNNFKSLYILNTNDEKELEKNQVLLNTLEDTSNEIRVIFSVDKLNEGWDVLNLFDIVRLGSNKASKAITTKEVQLIGRGARYYPFKDHSFEFDSDSVYIRKYDNDLDNELNALERLSYHTINDVAFIKNLNESMNKQGLLFEEEKRRVDLIVNEKIKPIIDDNKIYYANNKRIRRGDLQLFSMTRAEIEQKIKGLQIPLFSNSIKESEEKFEIVKEEYDLQNSSTLETIIDTKYFLKAMNMLGLSFKEINKNLDFKSKRDFIENYLKKIYVCFSKKQTFNMENNIEIAKYILENFKSLKQSIKHEYEVSEFQSHKFNIGDRIIFKNDDNFEDSRFTWLYHKTFCYDSKLEREFLEFIESRKDDIDKMFSQWFIIRNEGFKEFKIYDNRVNEVTYGMGFEPDFIFFGKKLSERNDKFLSIQCFMETKGEHLAPKDGWKEDFLAMLKGKKLDTDTNQILTLESLPFFINKDISKNQTFIDEFDGFLNKQK</sequence>
<dbReference type="Pfam" id="PF04851">
    <property type="entry name" value="ResIII"/>
    <property type="match status" value="1"/>
</dbReference>
<organism evidence="2 3">
    <name type="scientific">Helicobacter bilis</name>
    <dbReference type="NCBI Taxonomy" id="37372"/>
    <lineage>
        <taxon>Bacteria</taxon>
        <taxon>Pseudomonadati</taxon>
        <taxon>Campylobacterota</taxon>
        <taxon>Epsilonproteobacteria</taxon>
        <taxon>Campylobacterales</taxon>
        <taxon>Helicobacteraceae</taxon>
        <taxon>Helicobacter</taxon>
    </lineage>
</organism>
<feature type="domain" description="Helicase ATP-binding" evidence="1">
    <location>
        <begin position="50"/>
        <end position="241"/>
    </location>
</feature>
<keyword evidence="2" id="KW-0378">Hydrolase</keyword>
<protein>
    <submittedName>
        <fullName evidence="2">DEAD/DEAH box helicase</fullName>
    </submittedName>
</protein>
<dbReference type="GO" id="GO:0004386">
    <property type="term" value="F:helicase activity"/>
    <property type="evidence" value="ECO:0007669"/>
    <property type="project" value="UniProtKB-KW"/>
</dbReference>
<accession>A0A1Q2LK87</accession>
<dbReference type="GO" id="GO:0016787">
    <property type="term" value="F:hydrolase activity"/>
    <property type="evidence" value="ECO:0007669"/>
    <property type="project" value="InterPro"/>
</dbReference>
<dbReference type="CDD" id="cd18785">
    <property type="entry name" value="SF2_C"/>
    <property type="match status" value="1"/>
</dbReference>
<reference evidence="2 3" key="1">
    <citation type="submission" date="2017-02" db="EMBL/GenBank/DDBJ databases">
        <title>Whole genome sequencing of Helicobacter bilis strain AAQJH.</title>
        <authorList>
            <person name="Conlan S."/>
            <person name="Thomas P.J."/>
            <person name="Mullikin J."/>
            <person name="Palmore T.N."/>
            <person name="Frank K.M."/>
            <person name="Segre J.A."/>
        </authorList>
    </citation>
    <scope>NUCLEOTIDE SEQUENCE [LARGE SCALE GENOMIC DNA]</scope>
    <source>
        <strain evidence="2 3">AAQJH</strain>
    </source>
</reference>
<evidence type="ECO:0000313" key="3">
    <source>
        <dbReference type="Proteomes" id="UP000188298"/>
    </source>
</evidence>